<dbReference type="Pfam" id="PF01882">
    <property type="entry name" value="DUF58"/>
    <property type="match status" value="1"/>
</dbReference>
<evidence type="ECO:0000313" key="4">
    <source>
        <dbReference type="Proteomes" id="UP000317893"/>
    </source>
</evidence>
<dbReference type="PANTHER" id="PTHR34351">
    <property type="entry name" value="SLR1927 PROTEIN-RELATED"/>
    <property type="match status" value="1"/>
</dbReference>
<dbReference type="InterPro" id="IPR002881">
    <property type="entry name" value="DUF58"/>
</dbReference>
<gene>
    <name evidence="3" type="ORF">FB458_4187</name>
</gene>
<evidence type="ECO:0000259" key="2">
    <source>
        <dbReference type="Pfam" id="PF01882"/>
    </source>
</evidence>
<sequence>MRDVLTTRGQAFVAAGITLALCGLGLGFVDITRVGVLLVALPLVAAFLARRQHAALQVERHLVPPRVSVDEPATVTVSVENAGERRSPLLLVEERLDYVLGDRPRFLLGAMQPGEGRQVDYAIRSHLRGRHRLGPLAVQLRDAFGLTTRFAEVGGYDEVVVLPRVEPLAGGRLAGQGLGQEGETPHMVALHGEDDQSIREYRDGDDLRRIHWPATARTGDLMVRQEDRPARRRAVLLLDPRVAAHRGSGAGSSFEWAVTAVASVLVHLAEAGFAVHLVSSESTRDGAVEVVPDTDAALDLLAEARTGGDGELDLLVHAAHVPASQGGLVVAVLADRDEEAVRQVASLRQPGSTGLAVVLDTATFGDRDAGSASRADPGSPGDDATAYADMLRIAGWHAVTVPAGQRVAGVWQALTARGVAAR</sequence>
<reference evidence="3 4" key="1">
    <citation type="submission" date="2019-06" db="EMBL/GenBank/DDBJ databases">
        <title>Sequencing the genomes of 1000 actinobacteria strains.</title>
        <authorList>
            <person name="Klenk H.-P."/>
        </authorList>
    </citation>
    <scope>NUCLEOTIDE SEQUENCE [LARGE SCALE GENOMIC DNA]</scope>
    <source>
        <strain evidence="3 4">DSM 18607</strain>
    </source>
</reference>
<keyword evidence="4" id="KW-1185">Reference proteome</keyword>
<comment type="caution">
    <text evidence="3">The sequence shown here is derived from an EMBL/GenBank/DDBJ whole genome shotgun (WGS) entry which is preliminary data.</text>
</comment>
<dbReference type="AlphaFoldDB" id="A0A542E6T4"/>
<dbReference type="EMBL" id="VFMN01000001">
    <property type="protein sequence ID" value="TQJ11038.1"/>
    <property type="molecule type" value="Genomic_DNA"/>
</dbReference>
<accession>A0A542E6T4</accession>
<feature type="domain" description="DUF58" evidence="2">
    <location>
        <begin position="198"/>
        <end position="282"/>
    </location>
</feature>
<evidence type="ECO:0000256" key="1">
    <source>
        <dbReference type="SAM" id="Phobius"/>
    </source>
</evidence>
<proteinExistence type="predicted"/>
<protein>
    <submittedName>
        <fullName evidence="3">Uncharacterized protein (DUF58 family)</fullName>
    </submittedName>
</protein>
<organism evidence="3 4">
    <name type="scientific">Lapillicoccus jejuensis</name>
    <dbReference type="NCBI Taxonomy" id="402171"/>
    <lineage>
        <taxon>Bacteria</taxon>
        <taxon>Bacillati</taxon>
        <taxon>Actinomycetota</taxon>
        <taxon>Actinomycetes</taxon>
        <taxon>Micrococcales</taxon>
        <taxon>Intrasporangiaceae</taxon>
        <taxon>Lapillicoccus</taxon>
    </lineage>
</organism>
<dbReference type="PANTHER" id="PTHR34351:SF1">
    <property type="entry name" value="SLR1927 PROTEIN"/>
    <property type="match status" value="1"/>
</dbReference>
<dbReference type="RefSeq" id="WP_141850178.1">
    <property type="nucleotide sequence ID" value="NZ_BAAAPR010000018.1"/>
</dbReference>
<keyword evidence="1" id="KW-0472">Membrane</keyword>
<name>A0A542E6T4_9MICO</name>
<dbReference type="OrthoDB" id="9812729at2"/>
<dbReference type="Proteomes" id="UP000317893">
    <property type="component" value="Unassembled WGS sequence"/>
</dbReference>
<keyword evidence="1" id="KW-0812">Transmembrane</keyword>
<keyword evidence="1" id="KW-1133">Transmembrane helix</keyword>
<feature type="transmembrane region" description="Helical" evidence="1">
    <location>
        <begin position="12"/>
        <end position="28"/>
    </location>
</feature>
<evidence type="ECO:0000313" key="3">
    <source>
        <dbReference type="EMBL" id="TQJ11038.1"/>
    </source>
</evidence>